<name>A6IKP9_RAT</name>
<evidence type="ECO:0000313" key="2">
    <source>
        <dbReference type="Proteomes" id="UP000234681"/>
    </source>
</evidence>
<sequence length="28" mass="2920">MSFNCPGLHLCAVLSTGVRGPCLSSWPS</sequence>
<accession>A6IKP9</accession>
<dbReference type="Proteomes" id="UP000234681">
    <property type="component" value="Chromosome 14"/>
</dbReference>
<proteinExistence type="predicted"/>
<reference evidence="2" key="1">
    <citation type="submission" date="2005-09" db="EMBL/GenBank/DDBJ databases">
        <authorList>
            <person name="Mural R.J."/>
            <person name="Li P.W."/>
            <person name="Adams M.D."/>
            <person name="Amanatides P.G."/>
            <person name="Baden-Tillson H."/>
            <person name="Barnstead M."/>
            <person name="Chin S.H."/>
            <person name="Dew I."/>
            <person name="Evans C.A."/>
            <person name="Ferriera S."/>
            <person name="Flanigan M."/>
            <person name="Fosler C."/>
            <person name="Glodek A."/>
            <person name="Gu Z."/>
            <person name="Holt R.A."/>
            <person name="Jennings D."/>
            <person name="Kraft C.L."/>
            <person name="Lu F."/>
            <person name="Nguyen T."/>
            <person name="Nusskern D.R."/>
            <person name="Pfannkoch C.M."/>
            <person name="Sitter C."/>
            <person name="Sutton G.G."/>
            <person name="Venter J.C."/>
            <person name="Wang Z."/>
            <person name="Woodage T."/>
            <person name="Zheng X.H."/>
            <person name="Zhong F."/>
        </authorList>
    </citation>
    <scope>NUCLEOTIDE SEQUENCE [LARGE SCALE GENOMIC DNA]</scope>
    <source>
        <strain>BN</strain>
        <strain evidence="2">Sprague-Dawley</strain>
    </source>
</reference>
<evidence type="ECO:0000313" key="1">
    <source>
        <dbReference type="EMBL" id="EDM00313.1"/>
    </source>
</evidence>
<gene>
    <name evidence="1" type="ORF">rCG_36141</name>
</gene>
<protein>
    <submittedName>
        <fullName evidence="1">RCG36141</fullName>
    </submittedName>
</protein>
<dbReference type="AlphaFoldDB" id="A6IKP9"/>
<dbReference type="EMBL" id="CH473963">
    <property type="protein sequence ID" value="EDM00313.1"/>
    <property type="molecule type" value="Genomic_DNA"/>
</dbReference>
<organism evidence="1 2">
    <name type="scientific">Rattus norvegicus</name>
    <name type="common">Rat</name>
    <dbReference type="NCBI Taxonomy" id="10116"/>
    <lineage>
        <taxon>Eukaryota</taxon>
        <taxon>Metazoa</taxon>
        <taxon>Chordata</taxon>
        <taxon>Craniata</taxon>
        <taxon>Vertebrata</taxon>
        <taxon>Euteleostomi</taxon>
        <taxon>Mammalia</taxon>
        <taxon>Eutheria</taxon>
        <taxon>Euarchontoglires</taxon>
        <taxon>Glires</taxon>
        <taxon>Rodentia</taxon>
        <taxon>Myomorpha</taxon>
        <taxon>Muroidea</taxon>
        <taxon>Muridae</taxon>
        <taxon>Murinae</taxon>
        <taxon>Rattus</taxon>
    </lineage>
</organism>